<protein>
    <submittedName>
        <fullName evidence="1">Uncharacterized protein</fullName>
    </submittedName>
</protein>
<comment type="caution">
    <text evidence="1">The sequence shown here is derived from an EMBL/GenBank/DDBJ whole genome shotgun (WGS) entry which is preliminary data.</text>
</comment>
<gene>
    <name evidence="1" type="ORF">HGM15179_001463</name>
</gene>
<dbReference type="AlphaFoldDB" id="A0A8K1LTM9"/>
<accession>A0A8K1LTM9</accession>
<name>A0A8K1LTM9_9PASS</name>
<keyword evidence="2" id="KW-1185">Reference proteome</keyword>
<evidence type="ECO:0000313" key="2">
    <source>
        <dbReference type="Proteomes" id="UP000796761"/>
    </source>
</evidence>
<feature type="non-terminal residue" evidence="1">
    <location>
        <position position="1"/>
    </location>
</feature>
<reference evidence="1" key="1">
    <citation type="submission" date="2019-04" db="EMBL/GenBank/DDBJ databases">
        <title>Genome assembly of Zosterops borbonicus 15179.</title>
        <authorList>
            <person name="Leroy T."/>
            <person name="Anselmetti Y."/>
            <person name="Tilak M.-K."/>
            <person name="Nabholz B."/>
        </authorList>
    </citation>
    <scope>NUCLEOTIDE SEQUENCE</scope>
    <source>
        <strain evidence="1">HGM_15179</strain>
        <tissue evidence="1">Muscle</tissue>
    </source>
</reference>
<dbReference type="OrthoDB" id="10650975at2759"/>
<evidence type="ECO:0000313" key="1">
    <source>
        <dbReference type="EMBL" id="TRZ25652.1"/>
    </source>
</evidence>
<proteinExistence type="predicted"/>
<dbReference type="Proteomes" id="UP000796761">
    <property type="component" value="Unassembled WGS sequence"/>
</dbReference>
<sequence>IYLNIPMLVMIDQYLQPSLEVQKQQYPNRPECPGLSSYKTHKIIERFGLEETLKVMYFKPPYHGQGNLSLDQVTQSPIQPDLGHLQGVHNFSGQPVLVPHHFHHNEFLLNI</sequence>
<organism evidence="1 2">
    <name type="scientific">Zosterops borbonicus</name>
    <dbReference type="NCBI Taxonomy" id="364589"/>
    <lineage>
        <taxon>Eukaryota</taxon>
        <taxon>Metazoa</taxon>
        <taxon>Chordata</taxon>
        <taxon>Craniata</taxon>
        <taxon>Vertebrata</taxon>
        <taxon>Euteleostomi</taxon>
        <taxon>Archelosauria</taxon>
        <taxon>Archosauria</taxon>
        <taxon>Dinosauria</taxon>
        <taxon>Saurischia</taxon>
        <taxon>Theropoda</taxon>
        <taxon>Coelurosauria</taxon>
        <taxon>Aves</taxon>
        <taxon>Neognathae</taxon>
        <taxon>Neoaves</taxon>
        <taxon>Telluraves</taxon>
        <taxon>Australaves</taxon>
        <taxon>Passeriformes</taxon>
        <taxon>Sylvioidea</taxon>
        <taxon>Zosteropidae</taxon>
        <taxon>Zosterops</taxon>
    </lineage>
</organism>
<dbReference type="EMBL" id="SWJQ01000023">
    <property type="protein sequence ID" value="TRZ25652.1"/>
    <property type="molecule type" value="Genomic_DNA"/>
</dbReference>